<evidence type="ECO:0000313" key="3">
    <source>
        <dbReference type="Proteomes" id="UP001162131"/>
    </source>
</evidence>
<dbReference type="Proteomes" id="UP001162131">
    <property type="component" value="Unassembled WGS sequence"/>
</dbReference>
<proteinExistence type="predicted"/>
<dbReference type="AlphaFoldDB" id="A0AAU9IYL2"/>
<sequence>MEVSNQELDQILKRRFEEFRYMVYKDMEEVLERKKQVMNENLNNMKNHLHTIINSNNQERKELENELFRIKQEKSQANRWAFIFCNRGLGDKSLREVFDHWKYYISLQRKKKRNIRYTHNFYKRNLMRKLFRDWKIEIDNTHREKSNKKCEARIQAAIENAIQGTNQELATLRKYAEDLILDLKNETVAKNNLKVLYENAILRGMTALQQESVNIQEANLKIREGYQYSQ</sequence>
<protein>
    <recommendedName>
        <fullName evidence="4">Protein of centriole 5</fullName>
    </recommendedName>
</protein>
<name>A0AAU9IYL2_9CILI</name>
<dbReference type="EMBL" id="CAJZBQ010000015">
    <property type="protein sequence ID" value="CAG9316380.1"/>
    <property type="molecule type" value="Genomic_DNA"/>
</dbReference>
<comment type="caution">
    <text evidence="2">The sequence shown here is derived from an EMBL/GenBank/DDBJ whole genome shotgun (WGS) entry which is preliminary data.</text>
</comment>
<keyword evidence="1" id="KW-0175">Coiled coil</keyword>
<accession>A0AAU9IYL2</accession>
<evidence type="ECO:0008006" key="4">
    <source>
        <dbReference type="Google" id="ProtNLM"/>
    </source>
</evidence>
<gene>
    <name evidence="2" type="ORF">BSTOLATCC_MIC15811</name>
</gene>
<keyword evidence="3" id="KW-1185">Reference proteome</keyword>
<feature type="coiled-coil region" evidence="1">
    <location>
        <begin position="24"/>
        <end position="73"/>
    </location>
</feature>
<evidence type="ECO:0000313" key="2">
    <source>
        <dbReference type="EMBL" id="CAG9316380.1"/>
    </source>
</evidence>
<organism evidence="2 3">
    <name type="scientific">Blepharisma stoltei</name>
    <dbReference type="NCBI Taxonomy" id="1481888"/>
    <lineage>
        <taxon>Eukaryota</taxon>
        <taxon>Sar</taxon>
        <taxon>Alveolata</taxon>
        <taxon>Ciliophora</taxon>
        <taxon>Postciliodesmatophora</taxon>
        <taxon>Heterotrichea</taxon>
        <taxon>Heterotrichida</taxon>
        <taxon>Blepharismidae</taxon>
        <taxon>Blepharisma</taxon>
    </lineage>
</organism>
<evidence type="ECO:0000256" key="1">
    <source>
        <dbReference type="SAM" id="Coils"/>
    </source>
</evidence>
<reference evidence="2" key="1">
    <citation type="submission" date="2021-09" db="EMBL/GenBank/DDBJ databases">
        <authorList>
            <consortium name="AG Swart"/>
            <person name="Singh M."/>
            <person name="Singh A."/>
            <person name="Seah K."/>
            <person name="Emmerich C."/>
        </authorList>
    </citation>
    <scope>NUCLEOTIDE SEQUENCE</scope>
    <source>
        <strain evidence="2">ATCC30299</strain>
    </source>
</reference>